<keyword evidence="2" id="KW-1185">Reference proteome</keyword>
<gene>
    <name evidence="1" type="ORF">PECAL_5P11070</name>
</gene>
<accession>A0A8J2SYX3</accession>
<evidence type="ECO:0000313" key="2">
    <source>
        <dbReference type="Proteomes" id="UP000789595"/>
    </source>
</evidence>
<evidence type="ECO:0000313" key="1">
    <source>
        <dbReference type="EMBL" id="CAH0376512.1"/>
    </source>
</evidence>
<comment type="caution">
    <text evidence="1">The sequence shown here is derived from an EMBL/GenBank/DDBJ whole genome shotgun (WGS) entry which is preliminary data.</text>
</comment>
<reference evidence="1" key="1">
    <citation type="submission" date="2021-11" db="EMBL/GenBank/DDBJ databases">
        <authorList>
            <consortium name="Genoscope - CEA"/>
            <person name="William W."/>
        </authorList>
    </citation>
    <scope>NUCLEOTIDE SEQUENCE</scope>
</reference>
<protein>
    <submittedName>
        <fullName evidence="1">Uncharacterized protein</fullName>
    </submittedName>
</protein>
<proteinExistence type="predicted"/>
<organism evidence="1 2">
    <name type="scientific">Pelagomonas calceolata</name>
    <dbReference type="NCBI Taxonomy" id="35677"/>
    <lineage>
        <taxon>Eukaryota</taxon>
        <taxon>Sar</taxon>
        <taxon>Stramenopiles</taxon>
        <taxon>Ochrophyta</taxon>
        <taxon>Pelagophyceae</taxon>
        <taxon>Pelagomonadales</taxon>
        <taxon>Pelagomonadaceae</taxon>
        <taxon>Pelagomonas</taxon>
    </lineage>
</organism>
<dbReference type="AlphaFoldDB" id="A0A8J2SYX3"/>
<name>A0A8J2SYX3_9STRA</name>
<dbReference type="EMBL" id="CAKKNE010000005">
    <property type="protein sequence ID" value="CAH0376512.1"/>
    <property type="molecule type" value="Genomic_DNA"/>
</dbReference>
<dbReference type="Proteomes" id="UP000789595">
    <property type="component" value="Unassembled WGS sequence"/>
</dbReference>
<sequence>MWAARDFKGRPGWSSRRGMVGWSTGQPCFEGGLRPLVIETPRMRSPFARLTPGVRRILNQSRFSSSARAVVMIMKMRTRRMAALCWGQPQSPWSAWLSGTGRSALQMLSASKRASSRGPGLSGD</sequence>